<dbReference type="GO" id="GO:0000774">
    <property type="term" value="F:adenyl-nucleotide exchange factor activity"/>
    <property type="evidence" value="ECO:0007669"/>
    <property type="project" value="TreeGrafter"/>
</dbReference>
<reference evidence="11" key="1">
    <citation type="journal article" date="2023" name="Insect Mol. Biol.">
        <title>Genome sequencing provides insights into the evolution of gene families encoding plant cell wall-degrading enzymes in longhorned beetles.</title>
        <authorList>
            <person name="Shin N.R."/>
            <person name="Okamura Y."/>
            <person name="Kirsch R."/>
            <person name="Pauchet Y."/>
        </authorList>
    </citation>
    <scope>NUCLEOTIDE SEQUENCE</scope>
    <source>
        <strain evidence="11">RBIC_L_NR</strain>
    </source>
</reference>
<evidence type="ECO:0000256" key="7">
    <source>
        <dbReference type="ARBA" id="ARBA00022927"/>
    </source>
</evidence>
<dbReference type="Proteomes" id="UP001162156">
    <property type="component" value="Unassembled WGS sequence"/>
</dbReference>
<evidence type="ECO:0000256" key="1">
    <source>
        <dbReference type="ARBA" id="ARBA00004319"/>
    </source>
</evidence>
<dbReference type="EMBL" id="JANEYF010003969">
    <property type="protein sequence ID" value="KAJ8932790.1"/>
    <property type="molecule type" value="Genomic_DNA"/>
</dbReference>
<comment type="caution">
    <text evidence="11">The sequence shown here is derived from an EMBL/GenBank/DDBJ whole genome shotgun (WGS) entry which is preliminary data.</text>
</comment>
<feature type="signal peptide" evidence="10">
    <location>
        <begin position="1"/>
        <end position="20"/>
    </location>
</feature>
<dbReference type="InterPro" id="IPR011989">
    <property type="entry name" value="ARM-like"/>
</dbReference>
<gene>
    <name evidence="11" type="ORF">NQ314_014494</name>
</gene>
<proteinExistence type="inferred from homology"/>
<keyword evidence="7" id="KW-0653">Protein transport</keyword>
<keyword evidence="4" id="KW-0813">Transport</keyword>
<dbReference type="SUPFAM" id="SSF48371">
    <property type="entry name" value="ARM repeat"/>
    <property type="match status" value="1"/>
</dbReference>
<keyword evidence="12" id="KW-1185">Reference proteome</keyword>
<comment type="subcellular location">
    <subcellularLocation>
        <location evidence="1">Endoplasmic reticulum lumen</location>
    </subcellularLocation>
</comment>
<dbReference type="InterPro" id="IPR016024">
    <property type="entry name" value="ARM-type_fold"/>
</dbReference>
<keyword evidence="6" id="KW-0256">Endoplasmic reticulum</keyword>
<dbReference type="PANTHER" id="PTHR19316">
    <property type="entry name" value="PROTEIN FOLDING REGULATOR"/>
    <property type="match status" value="1"/>
</dbReference>
<sequence>MSQTNIIWVLLIILTSQVIGNENKDKEEEDIFIPTREWQVVRKGQKIPKGLHVRINFETGITEAKLLDENETNKNSALQKIPQDGEGDDDKLLNTMVIKEALKKIKNDEILKPDEIKKTNEKFRSYEQLKKDMNSLNLTPKIDAEVLKDLFKQILEDFDFLAHQFDNALEFVNQNGFKQVIYKNLNLSDSQIRQETLRLFGSLVQNNARVQIHALETGGIGTLLRILNLDQSVQVKSRTIYALSCLLRRFPLAQLKFVENGGLSVILKILQKDPAKVQIKLVTLMNDLLTENIQALQDKSNENQSMLVSQYKLVNLEKLLLEQDWCGYLNKLLYLLYIADPDDHDSIEKCILSMHTIASKCAVHYNTDILISLQERYKTLALNDLDRSDEFSNTDFFTNLHDLCEEILHLKNVKTEL</sequence>
<feature type="chain" id="PRO_5043406799" description="Nucleotide exchange factor SIL1" evidence="10">
    <location>
        <begin position="21"/>
        <end position="417"/>
    </location>
</feature>
<evidence type="ECO:0000313" key="12">
    <source>
        <dbReference type="Proteomes" id="UP001162156"/>
    </source>
</evidence>
<dbReference type="InterPro" id="IPR050693">
    <property type="entry name" value="Hsp70_NEF-Inhibitors"/>
</dbReference>
<dbReference type="GO" id="GO:0005788">
    <property type="term" value="C:endoplasmic reticulum lumen"/>
    <property type="evidence" value="ECO:0007669"/>
    <property type="project" value="UniProtKB-SubCell"/>
</dbReference>
<keyword evidence="5 10" id="KW-0732">Signal</keyword>
<dbReference type="GO" id="GO:0015031">
    <property type="term" value="P:protein transport"/>
    <property type="evidence" value="ECO:0007669"/>
    <property type="project" value="UniProtKB-KW"/>
</dbReference>
<accession>A0AAV8X2L6</accession>
<evidence type="ECO:0000256" key="6">
    <source>
        <dbReference type="ARBA" id="ARBA00022824"/>
    </source>
</evidence>
<evidence type="ECO:0000256" key="9">
    <source>
        <dbReference type="ARBA" id="ARBA00023180"/>
    </source>
</evidence>
<evidence type="ECO:0000256" key="3">
    <source>
        <dbReference type="ARBA" id="ARBA00015352"/>
    </source>
</evidence>
<evidence type="ECO:0000256" key="5">
    <source>
        <dbReference type="ARBA" id="ARBA00022729"/>
    </source>
</evidence>
<name>A0AAV8X2L6_9CUCU</name>
<dbReference type="PANTHER" id="PTHR19316:SF35">
    <property type="entry name" value="NUCLEOTIDE EXCHANGE FACTOR SIL1"/>
    <property type="match status" value="1"/>
</dbReference>
<keyword evidence="9" id="KW-0325">Glycoprotein</keyword>
<comment type="similarity">
    <text evidence="2">Belongs to the SIL1 family.</text>
</comment>
<evidence type="ECO:0000256" key="4">
    <source>
        <dbReference type="ARBA" id="ARBA00022448"/>
    </source>
</evidence>
<dbReference type="AlphaFoldDB" id="A0AAV8X2L6"/>
<evidence type="ECO:0000256" key="2">
    <source>
        <dbReference type="ARBA" id="ARBA00010588"/>
    </source>
</evidence>
<protein>
    <recommendedName>
        <fullName evidence="3">Nucleotide exchange factor SIL1</fullName>
    </recommendedName>
</protein>
<evidence type="ECO:0000256" key="10">
    <source>
        <dbReference type="SAM" id="SignalP"/>
    </source>
</evidence>
<evidence type="ECO:0000313" key="11">
    <source>
        <dbReference type="EMBL" id="KAJ8932790.1"/>
    </source>
</evidence>
<organism evidence="11 12">
    <name type="scientific">Rhamnusium bicolor</name>
    <dbReference type="NCBI Taxonomy" id="1586634"/>
    <lineage>
        <taxon>Eukaryota</taxon>
        <taxon>Metazoa</taxon>
        <taxon>Ecdysozoa</taxon>
        <taxon>Arthropoda</taxon>
        <taxon>Hexapoda</taxon>
        <taxon>Insecta</taxon>
        <taxon>Pterygota</taxon>
        <taxon>Neoptera</taxon>
        <taxon>Endopterygota</taxon>
        <taxon>Coleoptera</taxon>
        <taxon>Polyphaga</taxon>
        <taxon>Cucujiformia</taxon>
        <taxon>Chrysomeloidea</taxon>
        <taxon>Cerambycidae</taxon>
        <taxon>Lepturinae</taxon>
        <taxon>Rhagiini</taxon>
        <taxon>Rhamnusium</taxon>
    </lineage>
</organism>
<dbReference type="Gene3D" id="1.25.10.10">
    <property type="entry name" value="Leucine-rich Repeat Variant"/>
    <property type="match status" value="1"/>
</dbReference>
<evidence type="ECO:0000256" key="8">
    <source>
        <dbReference type="ARBA" id="ARBA00023010"/>
    </source>
</evidence>
<keyword evidence="8" id="KW-0811">Translocation</keyword>